<keyword evidence="1" id="KW-0812">Transmembrane</keyword>
<feature type="transmembrane region" description="Helical" evidence="1">
    <location>
        <begin position="20"/>
        <end position="42"/>
    </location>
</feature>
<keyword evidence="1" id="KW-1133">Transmembrane helix</keyword>
<protein>
    <submittedName>
        <fullName evidence="2">Uncharacterized protein</fullName>
    </submittedName>
</protein>
<organism evidence="2 3">
    <name type="scientific">Methanococcoides methylutens</name>
    <dbReference type="NCBI Taxonomy" id="2226"/>
    <lineage>
        <taxon>Archaea</taxon>
        <taxon>Methanobacteriati</taxon>
        <taxon>Methanobacteriota</taxon>
        <taxon>Stenosarchaea group</taxon>
        <taxon>Methanomicrobia</taxon>
        <taxon>Methanosarcinales</taxon>
        <taxon>Methanosarcinaceae</taxon>
        <taxon>Methanococcoides</taxon>
    </lineage>
</organism>
<dbReference type="AlphaFoldDB" id="A0A099SY46"/>
<evidence type="ECO:0000313" key="2">
    <source>
        <dbReference type="EMBL" id="KGK97855.1"/>
    </source>
</evidence>
<evidence type="ECO:0000313" key="3">
    <source>
        <dbReference type="Proteomes" id="UP000029859"/>
    </source>
</evidence>
<evidence type="ECO:0000256" key="1">
    <source>
        <dbReference type="SAM" id="Phobius"/>
    </source>
</evidence>
<name>A0A099SY46_METMT</name>
<gene>
    <name evidence="2" type="ORF">LI82_08815</name>
</gene>
<accession>A0A099SY46</accession>
<keyword evidence="1" id="KW-0472">Membrane</keyword>
<sequence>MLKGPIVSHLSDNDMNNMIIAIGILIAKKFLNLDIMIVLAYYSNILKQQITYFHLLASNNL</sequence>
<reference evidence="2 3" key="1">
    <citation type="submission" date="2014-09" db="EMBL/GenBank/DDBJ databases">
        <title>Draft genome sequence of an obligately methylotrophic methanogen, Methanococcoides methylutens, isolated from marine sediment.</title>
        <authorList>
            <person name="Guan Y."/>
            <person name="Ngugi D.K."/>
            <person name="Blom J."/>
            <person name="Ali S."/>
            <person name="Ferry J.G."/>
            <person name="Stingl U."/>
        </authorList>
    </citation>
    <scope>NUCLEOTIDE SEQUENCE [LARGE SCALE GENOMIC DNA]</scope>
    <source>
        <strain evidence="2 3">DSM 2657</strain>
    </source>
</reference>
<proteinExistence type="predicted"/>
<keyword evidence="3" id="KW-1185">Reference proteome</keyword>
<comment type="caution">
    <text evidence="2">The sequence shown here is derived from an EMBL/GenBank/DDBJ whole genome shotgun (WGS) entry which is preliminary data.</text>
</comment>
<dbReference type="Proteomes" id="UP000029859">
    <property type="component" value="Unassembled WGS sequence"/>
</dbReference>
<dbReference type="EMBL" id="JRHO01000014">
    <property type="protein sequence ID" value="KGK97855.1"/>
    <property type="molecule type" value="Genomic_DNA"/>
</dbReference>